<organism evidence="1 2">
    <name type="scientific">Persea americana</name>
    <name type="common">Avocado</name>
    <dbReference type="NCBI Taxonomy" id="3435"/>
    <lineage>
        <taxon>Eukaryota</taxon>
        <taxon>Viridiplantae</taxon>
        <taxon>Streptophyta</taxon>
        <taxon>Embryophyta</taxon>
        <taxon>Tracheophyta</taxon>
        <taxon>Spermatophyta</taxon>
        <taxon>Magnoliopsida</taxon>
        <taxon>Magnoliidae</taxon>
        <taxon>Laurales</taxon>
        <taxon>Lauraceae</taxon>
        <taxon>Persea</taxon>
    </lineage>
</organism>
<proteinExistence type="predicted"/>
<gene>
    <name evidence="1" type="ORF">MRB53_005792</name>
</gene>
<dbReference type="Proteomes" id="UP001234297">
    <property type="component" value="Chromosome 2"/>
</dbReference>
<evidence type="ECO:0000313" key="1">
    <source>
        <dbReference type="EMBL" id="KAJ8644044.1"/>
    </source>
</evidence>
<keyword evidence="2" id="KW-1185">Reference proteome</keyword>
<dbReference type="EMBL" id="CM056810">
    <property type="protein sequence ID" value="KAJ8644044.1"/>
    <property type="molecule type" value="Genomic_DNA"/>
</dbReference>
<protein>
    <submittedName>
        <fullName evidence="1">Uncharacterized protein</fullName>
    </submittedName>
</protein>
<evidence type="ECO:0000313" key="2">
    <source>
        <dbReference type="Proteomes" id="UP001234297"/>
    </source>
</evidence>
<accession>A0ACC2MEJ6</accession>
<sequence>MTPPEPSSPITCLTDADIIQAMCPHTVGDTITARWDDQIFVQGLSAYKVHESIPLLTNWPRPSGWYDDASACLSAISIEVCRLNKGPEFEENPDDKSSISYKSEDDYAFITELPQLLGPLSSLSKTDSDKEDTIPLSFLFKATEGFVGPGPTTALFWQNAFLHKKSSG</sequence>
<reference evidence="1 2" key="1">
    <citation type="journal article" date="2022" name="Hortic Res">
        <title>A haplotype resolved chromosomal level avocado genome allows analysis of novel avocado genes.</title>
        <authorList>
            <person name="Nath O."/>
            <person name="Fletcher S.J."/>
            <person name="Hayward A."/>
            <person name="Shaw L.M."/>
            <person name="Masouleh A.K."/>
            <person name="Furtado A."/>
            <person name="Henry R.J."/>
            <person name="Mitter N."/>
        </authorList>
    </citation>
    <scope>NUCLEOTIDE SEQUENCE [LARGE SCALE GENOMIC DNA]</scope>
    <source>
        <strain evidence="2">cv. Hass</strain>
    </source>
</reference>
<name>A0ACC2MEJ6_PERAE</name>
<comment type="caution">
    <text evidence="1">The sequence shown here is derived from an EMBL/GenBank/DDBJ whole genome shotgun (WGS) entry which is preliminary data.</text>
</comment>